<evidence type="ECO:0000313" key="2">
    <source>
        <dbReference type="Proteomes" id="UP000184035"/>
    </source>
</evidence>
<proteinExistence type="predicted"/>
<gene>
    <name evidence="1" type="ORF">SAMN05443638_1612</name>
</gene>
<dbReference type="RefSeq" id="WP_072897911.1">
    <property type="nucleotide sequence ID" value="NZ_FQVM01000061.1"/>
</dbReference>
<dbReference type="Pfam" id="PF12669">
    <property type="entry name" value="FeoB_associated"/>
    <property type="match status" value="1"/>
</dbReference>
<reference evidence="1 2" key="1">
    <citation type="submission" date="2016-11" db="EMBL/GenBank/DDBJ databases">
        <authorList>
            <person name="Jaros S."/>
            <person name="Januszkiewicz K."/>
            <person name="Wedrychowicz H."/>
        </authorList>
    </citation>
    <scope>NUCLEOTIDE SEQUENCE [LARGE SCALE GENOMIC DNA]</scope>
    <source>
        <strain evidence="1 2">DSM 2631</strain>
    </source>
</reference>
<dbReference type="EMBL" id="FQVM01000061">
    <property type="protein sequence ID" value="SHF19282.1"/>
    <property type="molecule type" value="Genomic_DNA"/>
</dbReference>
<keyword evidence="2" id="KW-1185">Reference proteome</keyword>
<dbReference type="Proteomes" id="UP000184035">
    <property type="component" value="Unassembled WGS sequence"/>
</dbReference>
<dbReference type="AlphaFoldDB" id="A0A1M4ZNB1"/>
<sequence length="50" mass="5693">MEIIITLVIVALAIFIIYKNLKRSSKGECNCNSCNSHCSKYKDKKDKSQL</sequence>
<dbReference type="STRING" id="1533.SAMN05443638_1612"/>
<organism evidence="1 2">
    <name type="scientific">Clostridium fallax</name>
    <dbReference type="NCBI Taxonomy" id="1533"/>
    <lineage>
        <taxon>Bacteria</taxon>
        <taxon>Bacillati</taxon>
        <taxon>Bacillota</taxon>
        <taxon>Clostridia</taxon>
        <taxon>Eubacteriales</taxon>
        <taxon>Clostridiaceae</taxon>
        <taxon>Clostridium</taxon>
    </lineage>
</organism>
<name>A0A1M4ZNB1_9CLOT</name>
<accession>A0A1M4ZNB1</accession>
<protein>
    <submittedName>
        <fullName evidence="1">Virus attachment protein p12 family protein</fullName>
    </submittedName>
</protein>
<evidence type="ECO:0000313" key="1">
    <source>
        <dbReference type="EMBL" id="SHF19282.1"/>
    </source>
</evidence>